<reference evidence="2" key="2">
    <citation type="submission" date="2021-01" db="EMBL/GenBank/DDBJ databases">
        <authorList>
            <person name="Schikora-Tamarit M.A."/>
        </authorList>
    </citation>
    <scope>NUCLEOTIDE SEQUENCE</scope>
    <source>
        <strain evidence="2">CBS6075</strain>
    </source>
</reference>
<gene>
    <name evidence="2" type="ORF">OGAPHI_004051</name>
</gene>
<accession>A0A9P8P5G4</accession>
<dbReference type="RefSeq" id="XP_046061067.1">
    <property type="nucleotide sequence ID" value="XM_046205088.1"/>
</dbReference>
<evidence type="ECO:0000256" key="1">
    <source>
        <dbReference type="SAM" id="MobiDB-lite"/>
    </source>
</evidence>
<dbReference type="OrthoDB" id="3994760at2759"/>
<comment type="caution">
    <text evidence="2">The sequence shown here is derived from an EMBL/GenBank/DDBJ whole genome shotgun (WGS) entry which is preliminary data.</text>
</comment>
<feature type="compositionally biased region" description="Basic and acidic residues" evidence="1">
    <location>
        <begin position="20"/>
        <end position="29"/>
    </location>
</feature>
<organism evidence="2 3">
    <name type="scientific">Ogataea philodendri</name>
    <dbReference type="NCBI Taxonomy" id="1378263"/>
    <lineage>
        <taxon>Eukaryota</taxon>
        <taxon>Fungi</taxon>
        <taxon>Dikarya</taxon>
        <taxon>Ascomycota</taxon>
        <taxon>Saccharomycotina</taxon>
        <taxon>Pichiomycetes</taxon>
        <taxon>Pichiales</taxon>
        <taxon>Pichiaceae</taxon>
        <taxon>Ogataea</taxon>
    </lineage>
</organism>
<dbReference type="AlphaFoldDB" id="A0A9P8P5G4"/>
<reference evidence="2" key="1">
    <citation type="journal article" date="2021" name="Open Biol.">
        <title>Shared evolutionary footprints suggest mitochondrial oxidative damage underlies multiple complex I losses in fungi.</title>
        <authorList>
            <person name="Schikora-Tamarit M.A."/>
            <person name="Marcet-Houben M."/>
            <person name="Nosek J."/>
            <person name="Gabaldon T."/>
        </authorList>
    </citation>
    <scope>NUCLEOTIDE SEQUENCE</scope>
    <source>
        <strain evidence="2">CBS6075</strain>
    </source>
</reference>
<keyword evidence="3" id="KW-1185">Reference proteome</keyword>
<name>A0A9P8P5G4_9ASCO</name>
<evidence type="ECO:0000313" key="2">
    <source>
        <dbReference type="EMBL" id="KAH3665863.1"/>
    </source>
</evidence>
<dbReference type="Proteomes" id="UP000769157">
    <property type="component" value="Unassembled WGS sequence"/>
</dbReference>
<feature type="region of interest" description="Disordered" evidence="1">
    <location>
        <begin position="1"/>
        <end position="99"/>
    </location>
</feature>
<proteinExistence type="predicted"/>
<feature type="compositionally biased region" description="Basic and acidic residues" evidence="1">
    <location>
        <begin position="68"/>
        <end position="77"/>
    </location>
</feature>
<protein>
    <submittedName>
        <fullName evidence="2">Uncharacterized protein</fullName>
    </submittedName>
</protein>
<sequence>MSTKSSIRRSFWGPIRGSTKSKEKPEKAIQQEIKTPRAKVSSRAGTGSRASKRQSMVIDPSELSRAMGHGEPDDKENLPLNRSKHRTVYEEDSDGEDADITADSSTVLEILDMDTNDTTTLLDTAFDDYKIALQALSLEDNDNPDQKLALGDTYNDTDDLKSTLGTPSRQEQVETRVIERVGFTIVGTEFITKDDENNEIRKSFFSSDYDNLFDDVELDTSSPKPIQRTSLYFGGFTDLSR</sequence>
<evidence type="ECO:0000313" key="3">
    <source>
        <dbReference type="Proteomes" id="UP000769157"/>
    </source>
</evidence>
<dbReference type="EMBL" id="JAEUBE010000295">
    <property type="protein sequence ID" value="KAH3665863.1"/>
    <property type="molecule type" value="Genomic_DNA"/>
</dbReference>
<feature type="compositionally biased region" description="Acidic residues" evidence="1">
    <location>
        <begin position="90"/>
        <end position="99"/>
    </location>
</feature>
<dbReference type="GeneID" id="70236016"/>